<dbReference type="Proteomes" id="UP000652761">
    <property type="component" value="Unassembled WGS sequence"/>
</dbReference>
<evidence type="ECO:0000256" key="2">
    <source>
        <dbReference type="ARBA" id="ARBA00008300"/>
    </source>
</evidence>
<dbReference type="GO" id="GO:0019915">
    <property type="term" value="P:lipid storage"/>
    <property type="evidence" value="ECO:0007669"/>
    <property type="project" value="InterPro"/>
</dbReference>
<feature type="non-terminal residue" evidence="5">
    <location>
        <position position="1"/>
    </location>
</feature>
<comment type="caution">
    <text evidence="5">The sequence shown here is derived from an EMBL/GenBank/DDBJ whole genome shotgun (WGS) entry which is preliminary data.</text>
</comment>
<evidence type="ECO:0000256" key="3">
    <source>
        <dbReference type="ARBA" id="ARBA00022677"/>
    </source>
</evidence>
<keyword evidence="3" id="KW-0551">Lipid droplet</keyword>
<dbReference type="AlphaFoldDB" id="A0A843WRY7"/>
<dbReference type="Pfam" id="PF10230">
    <property type="entry name" value="LIDHydrolase"/>
    <property type="match status" value="1"/>
</dbReference>
<dbReference type="InterPro" id="IPR029058">
    <property type="entry name" value="AB_hydrolase_fold"/>
</dbReference>
<reference evidence="5" key="1">
    <citation type="submission" date="2017-07" db="EMBL/GenBank/DDBJ databases">
        <title>Taro Niue Genome Assembly and Annotation.</title>
        <authorList>
            <person name="Atibalentja N."/>
            <person name="Keating K."/>
            <person name="Fields C.J."/>
        </authorList>
    </citation>
    <scope>NUCLEOTIDE SEQUENCE</scope>
    <source>
        <strain evidence="5">Niue_2</strain>
        <tissue evidence="5">Leaf</tissue>
    </source>
</reference>
<dbReference type="Gene3D" id="3.40.50.1820">
    <property type="entry name" value="alpha/beta hydrolase"/>
    <property type="match status" value="1"/>
</dbReference>
<dbReference type="InterPro" id="IPR019363">
    <property type="entry name" value="LDAH"/>
</dbReference>
<sequence length="370" mass="40873">LQITPVTVCASEQQNEASGEEERAMLPRCHLRRCSGLLPLPSPAGSSSPAGCCLSSDLSEGFRGMSSPRCISNLMAKEVLLSSQRKYVTTRLCNVSSFSTELMELHSDEPLLHVLFIPGNPGVISFYKDFIEAAYELLEGKNGENGRTFSLHDQIDHKIDFINQELQNSEVPIVMVGHSIGCYICLEIFKRLPQQVKFTIGLYPFLTLNKDSLKQSMIGMAAGSPILCVAISSLSASLGLLPVWLTNGLVRRSLGHSWSSTAVQATCTHLLQYHTMRNVLFMAMTEFEKLSEEPDWAFMRAKQDQIALLFGVDDHWGPLSLFEEVKISRQVPSVALSVEREGHTHAFCCTEAGSLWVANHVVSLIKNLLG</sequence>
<protein>
    <recommendedName>
        <fullName evidence="7">Lipid droplet-associated hydrolase</fullName>
    </recommendedName>
</protein>
<accession>A0A843WRY7</accession>
<dbReference type="SUPFAM" id="SSF53474">
    <property type="entry name" value="alpha/beta-Hydrolases"/>
    <property type="match status" value="1"/>
</dbReference>
<dbReference type="GO" id="GO:0016298">
    <property type="term" value="F:lipase activity"/>
    <property type="evidence" value="ECO:0007669"/>
    <property type="project" value="InterPro"/>
</dbReference>
<evidence type="ECO:0000313" key="6">
    <source>
        <dbReference type="Proteomes" id="UP000652761"/>
    </source>
</evidence>
<dbReference type="EMBL" id="NMUH01004032">
    <property type="protein sequence ID" value="MQM08101.1"/>
    <property type="molecule type" value="Genomic_DNA"/>
</dbReference>
<keyword evidence="6" id="KW-1185">Reference proteome</keyword>
<organism evidence="5 6">
    <name type="scientific">Colocasia esculenta</name>
    <name type="common">Wild taro</name>
    <name type="synonym">Arum esculentum</name>
    <dbReference type="NCBI Taxonomy" id="4460"/>
    <lineage>
        <taxon>Eukaryota</taxon>
        <taxon>Viridiplantae</taxon>
        <taxon>Streptophyta</taxon>
        <taxon>Embryophyta</taxon>
        <taxon>Tracheophyta</taxon>
        <taxon>Spermatophyta</taxon>
        <taxon>Magnoliopsida</taxon>
        <taxon>Liliopsida</taxon>
        <taxon>Araceae</taxon>
        <taxon>Aroideae</taxon>
        <taxon>Colocasieae</taxon>
        <taxon>Colocasia</taxon>
    </lineage>
</organism>
<comment type="subcellular location">
    <subcellularLocation>
        <location evidence="1">Lipid droplet</location>
    </subcellularLocation>
</comment>
<keyword evidence="4" id="KW-0378">Hydrolase</keyword>
<evidence type="ECO:0000313" key="5">
    <source>
        <dbReference type="EMBL" id="MQM08101.1"/>
    </source>
</evidence>
<dbReference type="GO" id="GO:0005811">
    <property type="term" value="C:lipid droplet"/>
    <property type="evidence" value="ECO:0007669"/>
    <property type="project" value="UniProtKB-SubCell"/>
</dbReference>
<evidence type="ECO:0008006" key="7">
    <source>
        <dbReference type="Google" id="ProtNLM"/>
    </source>
</evidence>
<dbReference type="PANTHER" id="PTHR13390:SF0">
    <property type="entry name" value="LIPID DROPLET-ASSOCIATED HYDROLASE"/>
    <property type="match status" value="1"/>
</dbReference>
<name>A0A843WRY7_COLES</name>
<evidence type="ECO:0000256" key="4">
    <source>
        <dbReference type="ARBA" id="ARBA00022801"/>
    </source>
</evidence>
<comment type="similarity">
    <text evidence="2">Belongs to the AB hydrolase superfamily. LDAH family.</text>
</comment>
<gene>
    <name evidence="5" type="ORF">Taro_040952</name>
</gene>
<dbReference type="OrthoDB" id="448051at2759"/>
<proteinExistence type="inferred from homology"/>
<dbReference type="PANTHER" id="PTHR13390">
    <property type="entry name" value="LIPASE"/>
    <property type="match status" value="1"/>
</dbReference>
<evidence type="ECO:0000256" key="1">
    <source>
        <dbReference type="ARBA" id="ARBA00004502"/>
    </source>
</evidence>